<reference evidence="1" key="1">
    <citation type="submission" date="2020-05" db="EMBL/GenBank/DDBJ databases">
        <title>Mycena genomes resolve the evolution of fungal bioluminescence.</title>
        <authorList>
            <person name="Tsai I.J."/>
        </authorList>
    </citation>
    <scope>NUCLEOTIDE SEQUENCE</scope>
    <source>
        <strain evidence="1">171206Taipei</strain>
    </source>
</reference>
<dbReference type="RefSeq" id="XP_037218715.1">
    <property type="nucleotide sequence ID" value="XM_037365473.1"/>
</dbReference>
<dbReference type="AlphaFoldDB" id="A0A8H6VZC6"/>
<accession>A0A8H6VZC6</accession>
<keyword evidence="2" id="KW-1185">Reference proteome</keyword>
<evidence type="ECO:0000313" key="1">
    <source>
        <dbReference type="EMBL" id="KAF7299327.1"/>
    </source>
</evidence>
<protein>
    <submittedName>
        <fullName evidence="1">Uncharacterized protein</fullName>
    </submittedName>
</protein>
<sequence length="469" mass="54203">MSPHHSLRHFKKGISLTTQWTGKEHKEMEKVFLGLTANATDPRVLRAVRGLLDFTYYAHFRVHSDESLSLMDTAWSNFHANKEIFETLGIREHFNISKITKLKHYTDSIRSRGVTGSFNTEHTERLHIDFAKSSYRASNHKDYIPEMIKWLERQEAVRKFASYLEWAVPGYEAEFTALESATSDLSLNSPEANSTSDDTDDIDTLDVDDIQSHRLSKKPAFRNIPITQLSQDYHAPDLLFRVNDFFRDNSIPLLRELTSTSPLDVYKLASLTLPAIPEISSTPVLDKFRAVKGEHRKETPNGLKPAKAPCFDTVLIHIGEGPVDSITTLRAARLRLIFRVPDTHDSTSTPLAYVEWYTPFTRFSTDLGMFEISPSTRHHRRHSQVVKLSHVIRSCHLIPVFGAKQVRATWVSEYVLDQASNFYLNPYLRHHDFFLLRYRPDLEHFRKQEQLRRARIRKLGRAGRFTDNI</sequence>
<organism evidence="1 2">
    <name type="scientific">Mycena indigotica</name>
    <dbReference type="NCBI Taxonomy" id="2126181"/>
    <lineage>
        <taxon>Eukaryota</taxon>
        <taxon>Fungi</taxon>
        <taxon>Dikarya</taxon>
        <taxon>Basidiomycota</taxon>
        <taxon>Agaricomycotina</taxon>
        <taxon>Agaricomycetes</taxon>
        <taxon>Agaricomycetidae</taxon>
        <taxon>Agaricales</taxon>
        <taxon>Marasmiineae</taxon>
        <taxon>Mycenaceae</taxon>
        <taxon>Mycena</taxon>
    </lineage>
</organism>
<dbReference type="OrthoDB" id="2418900at2759"/>
<name>A0A8H6VZC6_9AGAR</name>
<proteinExistence type="predicted"/>
<evidence type="ECO:0000313" key="2">
    <source>
        <dbReference type="Proteomes" id="UP000636479"/>
    </source>
</evidence>
<dbReference type="Proteomes" id="UP000636479">
    <property type="component" value="Unassembled WGS sequence"/>
</dbReference>
<dbReference type="GeneID" id="59347989"/>
<dbReference type="EMBL" id="JACAZF010000007">
    <property type="protein sequence ID" value="KAF7299327.1"/>
    <property type="molecule type" value="Genomic_DNA"/>
</dbReference>
<comment type="caution">
    <text evidence="1">The sequence shown here is derived from an EMBL/GenBank/DDBJ whole genome shotgun (WGS) entry which is preliminary data.</text>
</comment>
<gene>
    <name evidence="1" type="ORF">MIND_00881900</name>
</gene>